<comment type="caution">
    <text evidence="1">The sequence shown here is derived from an EMBL/GenBank/DDBJ whole genome shotgun (WGS) entry which is preliminary data.</text>
</comment>
<dbReference type="NCBIfam" id="TIGR02265">
    <property type="entry name" value="Mxa_TIGR02265"/>
    <property type="match status" value="1"/>
</dbReference>
<reference evidence="1 2" key="1">
    <citation type="submission" date="2017-08" db="EMBL/GenBank/DDBJ databases">
        <title>Infants hospitalized years apart are colonized by the same room-sourced microbial strains.</title>
        <authorList>
            <person name="Brooks B."/>
            <person name="Olm M.R."/>
            <person name="Firek B.A."/>
            <person name="Baker R."/>
            <person name="Thomas B.C."/>
            <person name="Morowitz M.J."/>
            <person name="Banfield J.F."/>
        </authorList>
    </citation>
    <scope>NUCLEOTIDE SEQUENCE [LARGE SCALE GENOMIC DNA]</scope>
    <source>
        <strain evidence="1">S2_003_000_R2_14</strain>
    </source>
</reference>
<dbReference type="EMBL" id="QFQP01000001">
    <property type="protein sequence ID" value="PZR18566.1"/>
    <property type="molecule type" value="Genomic_DNA"/>
</dbReference>
<accession>A0A2W5U264</accession>
<evidence type="ECO:0000313" key="2">
    <source>
        <dbReference type="Proteomes" id="UP000249061"/>
    </source>
</evidence>
<name>A0A2W5U264_9BACT</name>
<organism evidence="1 2">
    <name type="scientific">Archangium gephyra</name>
    <dbReference type="NCBI Taxonomy" id="48"/>
    <lineage>
        <taxon>Bacteria</taxon>
        <taxon>Pseudomonadati</taxon>
        <taxon>Myxococcota</taxon>
        <taxon>Myxococcia</taxon>
        <taxon>Myxococcales</taxon>
        <taxon>Cystobacterineae</taxon>
        <taxon>Archangiaceae</taxon>
        <taxon>Archangium</taxon>
    </lineage>
</organism>
<evidence type="ECO:0000313" key="1">
    <source>
        <dbReference type="EMBL" id="PZR18566.1"/>
    </source>
</evidence>
<dbReference type="Proteomes" id="UP000249061">
    <property type="component" value="Unassembled WGS sequence"/>
</dbReference>
<sequence>MRPPTEQIEFSQSVEGLFVKGLAGMLTSDTRNALRSAGLDLDKPLRPGYPAADFHRWVEIAARAQFPDQTQAEGVRRIGNRAISGLEDGLIGKAMAAGLKLIGPKRALQRVDRIFKSNNNYQNATLLELNETNAKVQMSDVFGLPWYYVGVFEAAVSAIGAKDAKVELMASPPPGCVLNITWTL</sequence>
<dbReference type="InterPro" id="IPR011751">
    <property type="entry name" value="Mxa_paralog_2265"/>
</dbReference>
<gene>
    <name evidence="1" type="ORF">DI536_01415</name>
</gene>
<proteinExistence type="predicted"/>
<protein>
    <recommendedName>
        <fullName evidence="3">DUF2378 family protein</fullName>
    </recommendedName>
</protein>
<dbReference type="Pfam" id="PF09536">
    <property type="entry name" value="DUF2378"/>
    <property type="match status" value="1"/>
</dbReference>
<evidence type="ECO:0008006" key="3">
    <source>
        <dbReference type="Google" id="ProtNLM"/>
    </source>
</evidence>
<dbReference type="AlphaFoldDB" id="A0A2W5U264"/>